<dbReference type="Proteomes" id="UP000238071">
    <property type="component" value="Unassembled WGS sequence"/>
</dbReference>
<organism evidence="3 4">
    <name type="scientific">Methylobacter tundripaludum</name>
    <dbReference type="NCBI Taxonomy" id="173365"/>
    <lineage>
        <taxon>Bacteria</taxon>
        <taxon>Pseudomonadati</taxon>
        <taxon>Pseudomonadota</taxon>
        <taxon>Gammaproteobacteria</taxon>
        <taxon>Methylococcales</taxon>
        <taxon>Methylococcaceae</taxon>
        <taxon>Methylobacter</taxon>
    </lineage>
</organism>
<dbReference type="PANTHER" id="PTHR30203:SF30">
    <property type="entry name" value="OUTER MEMBRANE PROTEIN-RELATED"/>
    <property type="match status" value="1"/>
</dbReference>
<dbReference type="GO" id="GO:0009279">
    <property type="term" value="C:cell outer membrane"/>
    <property type="evidence" value="ECO:0007669"/>
    <property type="project" value="UniProtKB-SubCell"/>
</dbReference>
<keyword evidence="2" id="KW-0564">Palmitate</keyword>
<sequence length="477" mass="53154">MKSRIYYPSAIACLIVALSGCGTLNTVLSIPEKEIPASFGNQKNTAGSIANINWREYFADKPLLKLMDAAIANNIDLQMALQRIEVSRSSVKLANGALLPQVGLNIGTGIRKFGLYTMDGAGNATTEITPGQLIPEHLPDYYVGLQASWEVDIWGKLRNQRKSAISQYLSSIEGTNFVISNLVADVAIYYYELLALDNRRDIIKQTILKQQEALDVIKLQKEAGRANELAVQQFNAQLLNAQVLDKEVLQQIAETENKINFLLGRYPQPIQRTKEVLFKEIPQQISAGVPSALLENRPDVRDAEFQIEASKFDLKAAKAAFYPNFNITASFGFQAFNPEFLFMSPASIAYSVMGTLVAPLINRNSLEARFNTAKANQLTAMYNYQKTILNAYVEVANELSNIQNLQQINVLKKQQSDVLKQAVEASNELFKYARASYLEVLIAQQSALQSNLELIDVIKRQRLSTINIYKALGGGWR</sequence>
<dbReference type="EMBL" id="PTIY01000001">
    <property type="protein sequence ID" value="PPK73872.1"/>
    <property type="molecule type" value="Genomic_DNA"/>
</dbReference>
<name>A0A2S6H8Q7_9GAMM</name>
<dbReference type="Gene3D" id="2.20.200.10">
    <property type="entry name" value="Outer membrane efflux proteins (OEP)"/>
    <property type="match status" value="1"/>
</dbReference>
<keyword evidence="4" id="KW-1185">Reference proteome</keyword>
<dbReference type="PROSITE" id="PS51257">
    <property type="entry name" value="PROKAR_LIPOPROTEIN"/>
    <property type="match status" value="1"/>
</dbReference>
<comment type="similarity">
    <text evidence="1 2">Belongs to the outer membrane factor (OMF) (TC 1.B.17) family.</text>
</comment>
<evidence type="ECO:0000256" key="2">
    <source>
        <dbReference type="RuleBase" id="RU362097"/>
    </source>
</evidence>
<keyword evidence="2" id="KW-1134">Transmembrane beta strand</keyword>
<dbReference type="NCBIfam" id="TIGR01845">
    <property type="entry name" value="outer_NodT"/>
    <property type="match status" value="1"/>
</dbReference>
<gene>
    <name evidence="3" type="ORF">B0F88_101404</name>
</gene>
<comment type="caution">
    <text evidence="3">The sequence shown here is derived from an EMBL/GenBank/DDBJ whole genome shotgun (WGS) entry which is preliminary data.</text>
</comment>
<evidence type="ECO:0000313" key="4">
    <source>
        <dbReference type="Proteomes" id="UP000238071"/>
    </source>
</evidence>
<evidence type="ECO:0000256" key="1">
    <source>
        <dbReference type="ARBA" id="ARBA00007613"/>
    </source>
</evidence>
<dbReference type="InterPro" id="IPR003423">
    <property type="entry name" value="OMP_efflux"/>
</dbReference>
<dbReference type="InterPro" id="IPR010131">
    <property type="entry name" value="MdtP/NodT-like"/>
</dbReference>
<dbReference type="Pfam" id="PF02321">
    <property type="entry name" value="OEP"/>
    <property type="match status" value="2"/>
</dbReference>
<accession>A0A2S6H8Q7</accession>
<dbReference type="RefSeq" id="WP_104422248.1">
    <property type="nucleotide sequence ID" value="NZ_PTIY01000001.1"/>
</dbReference>
<dbReference type="PANTHER" id="PTHR30203">
    <property type="entry name" value="OUTER MEMBRANE CATION EFFLUX PROTEIN"/>
    <property type="match status" value="1"/>
</dbReference>
<keyword evidence="2 3" id="KW-0449">Lipoprotein</keyword>
<dbReference type="SUPFAM" id="SSF56954">
    <property type="entry name" value="Outer membrane efflux proteins (OEP)"/>
    <property type="match status" value="1"/>
</dbReference>
<dbReference type="GO" id="GO:0015562">
    <property type="term" value="F:efflux transmembrane transporter activity"/>
    <property type="evidence" value="ECO:0007669"/>
    <property type="project" value="InterPro"/>
</dbReference>
<keyword evidence="2" id="KW-0812">Transmembrane</keyword>
<proteinExistence type="inferred from homology"/>
<dbReference type="Gene3D" id="1.20.1600.10">
    <property type="entry name" value="Outer membrane efflux proteins (OEP)"/>
    <property type="match status" value="1"/>
</dbReference>
<comment type="subcellular location">
    <subcellularLocation>
        <location evidence="2">Cell outer membrane</location>
        <topology evidence="2">Lipid-anchor</topology>
    </subcellularLocation>
</comment>
<dbReference type="AlphaFoldDB" id="A0A2S6H8Q7"/>
<reference evidence="3 4" key="1">
    <citation type="submission" date="2018-02" db="EMBL/GenBank/DDBJ databases">
        <title>Subsurface microbial communities from deep shales in Ohio and West Virginia, USA.</title>
        <authorList>
            <person name="Wrighton K."/>
        </authorList>
    </citation>
    <scope>NUCLEOTIDE SEQUENCE [LARGE SCALE GENOMIC DNA]</scope>
    <source>
        <strain evidence="3 4">OWC-G53F</strain>
    </source>
</reference>
<dbReference type="OrthoDB" id="9770517at2"/>
<protein>
    <submittedName>
        <fullName evidence="3">NodT family efflux transporter outer membrane factor (OMF) lipoprotein</fullName>
    </submittedName>
</protein>
<evidence type="ECO:0000313" key="3">
    <source>
        <dbReference type="EMBL" id="PPK73872.1"/>
    </source>
</evidence>
<keyword evidence="2" id="KW-0472">Membrane</keyword>